<dbReference type="EMBL" id="JBHSTT010000091">
    <property type="protein sequence ID" value="MFC6392087.1"/>
    <property type="molecule type" value="Genomic_DNA"/>
</dbReference>
<accession>A0ABW1WXB6</accession>
<gene>
    <name evidence="2" type="ORF">ACFQDP_22525</name>
</gene>
<feature type="non-terminal residue" evidence="2">
    <location>
        <position position="1"/>
    </location>
</feature>
<reference evidence="3" key="1">
    <citation type="journal article" date="2019" name="Int. J. Syst. Evol. Microbiol.">
        <title>The Global Catalogue of Microorganisms (GCM) 10K type strain sequencing project: providing services to taxonomists for standard genome sequencing and annotation.</title>
        <authorList>
            <consortium name="The Broad Institute Genomics Platform"/>
            <consortium name="The Broad Institute Genome Sequencing Center for Infectious Disease"/>
            <person name="Wu L."/>
            <person name="Ma J."/>
        </authorList>
    </citation>
    <scope>NUCLEOTIDE SEQUENCE [LARGE SCALE GENOMIC DNA]</scope>
    <source>
        <strain evidence="3">CCUG 36916</strain>
    </source>
</reference>
<organism evidence="2 3">
    <name type="scientific">Methylorubrum zatmanii</name>
    <dbReference type="NCBI Taxonomy" id="29429"/>
    <lineage>
        <taxon>Bacteria</taxon>
        <taxon>Pseudomonadati</taxon>
        <taxon>Pseudomonadota</taxon>
        <taxon>Alphaproteobacteria</taxon>
        <taxon>Hyphomicrobiales</taxon>
        <taxon>Methylobacteriaceae</taxon>
        <taxon>Methylorubrum</taxon>
    </lineage>
</organism>
<feature type="region of interest" description="Disordered" evidence="1">
    <location>
        <begin position="50"/>
        <end position="70"/>
    </location>
</feature>
<protein>
    <recommendedName>
        <fullName evidence="4">Integrase</fullName>
    </recommendedName>
</protein>
<proteinExistence type="predicted"/>
<evidence type="ECO:0000313" key="3">
    <source>
        <dbReference type="Proteomes" id="UP001596237"/>
    </source>
</evidence>
<keyword evidence="3" id="KW-1185">Reference proteome</keyword>
<name>A0ABW1WXB6_9HYPH</name>
<dbReference type="Proteomes" id="UP001596237">
    <property type="component" value="Unassembled WGS sequence"/>
</dbReference>
<evidence type="ECO:0000256" key="1">
    <source>
        <dbReference type="SAM" id="MobiDB-lite"/>
    </source>
</evidence>
<sequence>FDTRLDTPPSTHRRHPISRIALSGHSFGLPQSAANAELLKAERDLKARAGAERRAARARDREASRRMAGGKWARPRITLADADLEPLDGDEL</sequence>
<dbReference type="RefSeq" id="WP_378741915.1">
    <property type="nucleotide sequence ID" value="NZ_JBHSTT010000091.1"/>
</dbReference>
<comment type="caution">
    <text evidence="2">The sequence shown here is derived from an EMBL/GenBank/DDBJ whole genome shotgun (WGS) entry which is preliminary data.</text>
</comment>
<evidence type="ECO:0008006" key="4">
    <source>
        <dbReference type="Google" id="ProtNLM"/>
    </source>
</evidence>
<feature type="compositionally biased region" description="Basic and acidic residues" evidence="1">
    <location>
        <begin position="50"/>
        <end position="65"/>
    </location>
</feature>
<evidence type="ECO:0000313" key="2">
    <source>
        <dbReference type="EMBL" id="MFC6392087.1"/>
    </source>
</evidence>